<dbReference type="PROSITE" id="PS51257">
    <property type="entry name" value="PROKAR_LIPOPROTEIN"/>
    <property type="match status" value="1"/>
</dbReference>
<keyword evidence="3" id="KW-1185">Reference proteome</keyword>
<keyword evidence="1" id="KW-0732">Signal</keyword>
<feature type="signal peptide" evidence="1">
    <location>
        <begin position="1"/>
        <end position="22"/>
    </location>
</feature>
<evidence type="ECO:0000256" key="1">
    <source>
        <dbReference type="SAM" id="SignalP"/>
    </source>
</evidence>
<evidence type="ECO:0000313" key="2">
    <source>
        <dbReference type="EMBL" id="MFD1530977.1"/>
    </source>
</evidence>
<dbReference type="PANTHER" id="PTHR43649">
    <property type="entry name" value="ARABINOSE-BINDING PROTEIN-RELATED"/>
    <property type="match status" value="1"/>
</dbReference>
<dbReference type="Gene3D" id="3.40.190.10">
    <property type="entry name" value="Periplasmic binding protein-like II"/>
    <property type="match status" value="1"/>
</dbReference>
<sequence length="457" mass="48815">MKSYRRTTVALAAAAAVAGLLAGCSGSSDQPGTGGPIAISVVSLKPGSEQSAFDAFEEQVRQFEAANPGIDVTTQEYEWTGPTFTAQLAGGTLPTVFTVPFTDGQGLIARGQLADISQYIEGFGYTDQFNPAILAAGQGTDGHIYGVPTAAYGVGLHYNRTLFTQAGLDPNKPPTSWDEVRSYAKQIADRTGQAGYAEMTQENTGGWMLTSLTYALGGRMQQVQGENAQATIDNPQAVQALNLLRDMRWTDNSMGSNFLYDWAGINQDFAAGKIGMYMGGSDVYESLAQQNNINPDDYGLSVLPLQPGGKAGLLGGGTLAAVNVRATPEQAEAGAKWIDFYYMSKFVRENAAVLDAQTKANADQPVGMPQLPIFNRATLDQYNQWISPFVNVPLDQMSSFTNGIFQQDLAGEPPAHAQEMYAVLDSVVQAVLTDPNANINQLLTTADAEVQTILDRG</sequence>
<dbReference type="RefSeq" id="WP_343971063.1">
    <property type="nucleotide sequence ID" value="NZ_BAAAJG010000002.1"/>
</dbReference>
<name>A0ABW4FPN5_9PSEU</name>
<organism evidence="2 3">
    <name type="scientific">Pseudonocardia aurantiaca</name>
    <dbReference type="NCBI Taxonomy" id="75290"/>
    <lineage>
        <taxon>Bacteria</taxon>
        <taxon>Bacillati</taxon>
        <taxon>Actinomycetota</taxon>
        <taxon>Actinomycetes</taxon>
        <taxon>Pseudonocardiales</taxon>
        <taxon>Pseudonocardiaceae</taxon>
        <taxon>Pseudonocardia</taxon>
    </lineage>
</organism>
<dbReference type="EMBL" id="JBHUCP010000009">
    <property type="protein sequence ID" value="MFD1530977.1"/>
    <property type="molecule type" value="Genomic_DNA"/>
</dbReference>
<dbReference type="Pfam" id="PF13416">
    <property type="entry name" value="SBP_bac_8"/>
    <property type="match status" value="1"/>
</dbReference>
<reference evidence="3" key="1">
    <citation type="journal article" date="2019" name="Int. J. Syst. Evol. Microbiol.">
        <title>The Global Catalogue of Microorganisms (GCM) 10K type strain sequencing project: providing services to taxonomists for standard genome sequencing and annotation.</title>
        <authorList>
            <consortium name="The Broad Institute Genomics Platform"/>
            <consortium name="The Broad Institute Genome Sequencing Center for Infectious Disease"/>
            <person name="Wu L."/>
            <person name="Ma J."/>
        </authorList>
    </citation>
    <scope>NUCLEOTIDE SEQUENCE [LARGE SCALE GENOMIC DNA]</scope>
    <source>
        <strain evidence="3">JCM 12165</strain>
    </source>
</reference>
<proteinExistence type="predicted"/>
<protein>
    <submittedName>
        <fullName evidence="2">ABC transporter substrate-binding protein</fullName>
    </submittedName>
</protein>
<dbReference type="InterPro" id="IPR006059">
    <property type="entry name" value="SBP"/>
</dbReference>
<dbReference type="InterPro" id="IPR050490">
    <property type="entry name" value="Bact_solute-bd_prot1"/>
</dbReference>
<comment type="caution">
    <text evidence="2">The sequence shown here is derived from an EMBL/GenBank/DDBJ whole genome shotgun (WGS) entry which is preliminary data.</text>
</comment>
<dbReference type="Proteomes" id="UP001597145">
    <property type="component" value="Unassembled WGS sequence"/>
</dbReference>
<dbReference type="SUPFAM" id="SSF53850">
    <property type="entry name" value="Periplasmic binding protein-like II"/>
    <property type="match status" value="1"/>
</dbReference>
<gene>
    <name evidence="2" type="ORF">ACFSCY_16160</name>
</gene>
<accession>A0ABW4FPN5</accession>
<dbReference type="PANTHER" id="PTHR43649:SF16">
    <property type="entry name" value="SUGAR-BINDING LIPOPROTEIN"/>
    <property type="match status" value="1"/>
</dbReference>
<feature type="chain" id="PRO_5045497631" evidence="1">
    <location>
        <begin position="23"/>
        <end position="457"/>
    </location>
</feature>
<evidence type="ECO:0000313" key="3">
    <source>
        <dbReference type="Proteomes" id="UP001597145"/>
    </source>
</evidence>